<comment type="caution">
    <text evidence="2">The sequence shown here is derived from an EMBL/GenBank/DDBJ whole genome shotgun (WGS) entry which is preliminary data.</text>
</comment>
<evidence type="ECO:0000256" key="1">
    <source>
        <dbReference type="SAM" id="MobiDB-lite"/>
    </source>
</evidence>
<proteinExistence type="predicted"/>
<gene>
    <name evidence="2" type="ORF">SCP_1000190</name>
</gene>
<evidence type="ECO:0000313" key="3">
    <source>
        <dbReference type="Proteomes" id="UP000287166"/>
    </source>
</evidence>
<protein>
    <submittedName>
        <fullName evidence="2">Uncharacterized protein</fullName>
    </submittedName>
</protein>
<keyword evidence="3" id="KW-1185">Reference proteome</keyword>
<dbReference type="InParanoid" id="A0A401GX37"/>
<dbReference type="Proteomes" id="UP000287166">
    <property type="component" value="Unassembled WGS sequence"/>
</dbReference>
<feature type="compositionally biased region" description="Basic residues" evidence="1">
    <location>
        <begin position="19"/>
        <end position="29"/>
    </location>
</feature>
<evidence type="ECO:0000313" key="2">
    <source>
        <dbReference type="EMBL" id="GBE86777.1"/>
    </source>
</evidence>
<dbReference type="GeneID" id="38783694"/>
<reference evidence="2 3" key="1">
    <citation type="journal article" date="2018" name="Sci. Rep.">
        <title>Genome sequence of the cauliflower mushroom Sparassis crispa (Hanabiratake) and its association with beneficial usage.</title>
        <authorList>
            <person name="Kiyama R."/>
            <person name="Furutani Y."/>
            <person name="Kawaguchi K."/>
            <person name="Nakanishi T."/>
        </authorList>
    </citation>
    <scope>NUCLEOTIDE SEQUENCE [LARGE SCALE GENOMIC DNA]</scope>
</reference>
<sequence>MRRGSLQRRWVTGHQQTKYGHRRRARRGVRSSVSVRSGDDDIIATSATLHEQPDWPARAALAPANRPLAAPARWRPLRRAPAVRRRAHLLARAGAG</sequence>
<dbReference type="EMBL" id="BFAD01000010">
    <property type="protein sequence ID" value="GBE86777.1"/>
    <property type="molecule type" value="Genomic_DNA"/>
</dbReference>
<name>A0A401GX37_9APHY</name>
<dbReference type="AlphaFoldDB" id="A0A401GX37"/>
<dbReference type="RefSeq" id="XP_027617690.1">
    <property type="nucleotide sequence ID" value="XM_027761889.1"/>
</dbReference>
<feature type="region of interest" description="Disordered" evidence="1">
    <location>
        <begin position="1"/>
        <end position="33"/>
    </location>
</feature>
<organism evidence="2 3">
    <name type="scientific">Sparassis crispa</name>
    <dbReference type="NCBI Taxonomy" id="139825"/>
    <lineage>
        <taxon>Eukaryota</taxon>
        <taxon>Fungi</taxon>
        <taxon>Dikarya</taxon>
        <taxon>Basidiomycota</taxon>
        <taxon>Agaricomycotina</taxon>
        <taxon>Agaricomycetes</taxon>
        <taxon>Polyporales</taxon>
        <taxon>Sparassidaceae</taxon>
        <taxon>Sparassis</taxon>
    </lineage>
</organism>
<accession>A0A401GX37</accession>